<reference evidence="1" key="1">
    <citation type="submission" date="2014-11" db="EMBL/GenBank/DDBJ databases">
        <authorList>
            <person name="Amaro Gonzalez C."/>
        </authorList>
    </citation>
    <scope>NUCLEOTIDE SEQUENCE</scope>
</reference>
<accession>A0A0E9WXD1</accession>
<name>A0A0E9WXD1_ANGAN</name>
<dbReference type="EMBL" id="GBXM01013420">
    <property type="protein sequence ID" value="JAH95157.1"/>
    <property type="molecule type" value="Transcribed_RNA"/>
</dbReference>
<sequence length="98" mass="11167">MREMKNCETDAHTRYTNTVKQRFPISIFLCAGKDEGPRKSSNANHIYKTKQNNNRAPSKITLRAGAEVDLTITSIQMIIKTFHLYRAIQLALGLSQQE</sequence>
<organism evidence="1">
    <name type="scientific">Anguilla anguilla</name>
    <name type="common">European freshwater eel</name>
    <name type="synonym">Muraena anguilla</name>
    <dbReference type="NCBI Taxonomy" id="7936"/>
    <lineage>
        <taxon>Eukaryota</taxon>
        <taxon>Metazoa</taxon>
        <taxon>Chordata</taxon>
        <taxon>Craniata</taxon>
        <taxon>Vertebrata</taxon>
        <taxon>Euteleostomi</taxon>
        <taxon>Actinopterygii</taxon>
        <taxon>Neopterygii</taxon>
        <taxon>Teleostei</taxon>
        <taxon>Anguilliformes</taxon>
        <taxon>Anguillidae</taxon>
        <taxon>Anguilla</taxon>
    </lineage>
</organism>
<reference evidence="1" key="2">
    <citation type="journal article" date="2015" name="Fish Shellfish Immunol.">
        <title>Early steps in the European eel (Anguilla anguilla)-Vibrio vulnificus interaction in the gills: Role of the RtxA13 toxin.</title>
        <authorList>
            <person name="Callol A."/>
            <person name="Pajuelo D."/>
            <person name="Ebbesson L."/>
            <person name="Teles M."/>
            <person name="MacKenzie S."/>
            <person name="Amaro C."/>
        </authorList>
    </citation>
    <scope>NUCLEOTIDE SEQUENCE</scope>
</reference>
<proteinExistence type="predicted"/>
<protein>
    <submittedName>
        <fullName evidence="1">Uncharacterized protein</fullName>
    </submittedName>
</protein>
<evidence type="ECO:0000313" key="1">
    <source>
        <dbReference type="EMBL" id="JAH95157.1"/>
    </source>
</evidence>
<dbReference type="AlphaFoldDB" id="A0A0E9WXD1"/>